<dbReference type="PANTHER" id="PTHR46810">
    <property type="entry name" value="INACTIVE POLYGLYCYLASE TTLL10"/>
    <property type="match status" value="1"/>
</dbReference>
<evidence type="ECO:0000313" key="5">
    <source>
        <dbReference type="Proteomes" id="UP000276133"/>
    </source>
</evidence>
<name>A0A3M7PA57_BRAPC</name>
<dbReference type="PROSITE" id="PS51221">
    <property type="entry name" value="TTL"/>
    <property type="match status" value="1"/>
</dbReference>
<dbReference type="EMBL" id="REGN01012316">
    <property type="protein sequence ID" value="RMZ95975.1"/>
    <property type="molecule type" value="Genomic_DNA"/>
</dbReference>
<evidence type="ECO:0000259" key="3">
    <source>
        <dbReference type="PROSITE" id="PS50975"/>
    </source>
</evidence>
<feature type="domain" description="ATP-grasp" evidence="3">
    <location>
        <begin position="106"/>
        <end position="373"/>
    </location>
</feature>
<sequence length="737" mass="85117">MTKENDAPKREKKRPALYPDNSPTFYVGSGNNSELIISILKGMGWEQITESNDESFRLKWVQCNRSINWNSFREGEQMVNHIPNCSLFTNKLNLLCSLQAFEKSQNQLPNKAFIPLEDYLPLTYKLDDRVDRENYFTKAKIDELWICKPVSMNQGKGIYLVRDPEVLKQKLEQIEEGQQKRFGVTKPNGRIIQKYIHNPLLLNKRKFDIRCYMLIANTKPLLVFFHHGYLRLSMNDFKNDDDNLVTHLTNQFFQKKDPQYKDIKEDTTWTMEQFNDYINNEVAEAKGLPRDWVLNGLTKKICDIMTQVIHSARFKLQRKIGYFGVYGYDFMIDEDMKIWLIEVNVNPAITTNTDVLVKAIPPAIEEGLKISIECFEKARSNKKILPLASQKNYQLIFNELKIPQPRPNLERASTVLRRSQSNSPPSSNTKTVNAHTVTTTALPSPPKIKIQKPEMRNSLGSPVLTKKQIPIISENSSRPTTQSEPVFKQPADYTKLKLNALAHRNKNQTNLNSLELKPATVEVYFRTQSGRAQRIERKAIPTTGYEAAMFKMNCEPCYRLDPKFSPSMSCLSSSFYSKLPSKKVALCGQKLIPMTSLDFIETNNELLENLVSHSMEIYKQNFNYDSDLLKDKKLSELNELENDKEGASRPDIYSSSVNFDYNLYSNKPITLRDIHKNQFGRSHSAISSRYTDSTKIIYNLSKLRASNRKNSFMPRSAKQSRTSYVNDLEEDTNSQFF</sequence>
<dbReference type="Pfam" id="PF03133">
    <property type="entry name" value="TTL"/>
    <property type="match status" value="1"/>
</dbReference>
<dbReference type="GO" id="GO:0070737">
    <property type="term" value="F:protein-glycine ligase activity, elongating"/>
    <property type="evidence" value="ECO:0007669"/>
    <property type="project" value="TreeGrafter"/>
</dbReference>
<keyword evidence="5" id="KW-1185">Reference proteome</keyword>
<keyword evidence="1" id="KW-0547">Nucleotide-binding</keyword>
<keyword evidence="1" id="KW-0067">ATP-binding</keyword>
<evidence type="ECO:0000256" key="1">
    <source>
        <dbReference type="PROSITE-ProRule" id="PRU00409"/>
    </source>
</evidence>
<comment type="caution">
    <text evidence="4">The sequence shown here is derived from an EMBL/GenBank/DDBJ whole genome shotgun (WGS) entry which is preliminary data.</text>
</comment>
<feature type="compositionally biased region" description="Acidic residues" evidence="2">
    <location>
        <begin position="727"/>
        <end position="737"/>
    </location>
</feature>
<dbReference type="PROSITE" id="PS50975">
    <property type="entry name" value="ATP_GRASP"/>
    <property type="match status" value="1"/>
</dbReference>
<dbReference type="SUPFAM" id="SSF56059">
    <property type="entry name" value="Glutathione synthetase ATP-binding domain-like"/>
    <property type="match status" value="1"/>
</dbReference>
<proteinExistence type="predicted"/>
<dbReference type="PANTHER" id="PTHR46810:SF1">
    <property type="entry name" value="INACTIVE POLYGLYCYLASE TTLL10"/>
    <property type="match status" value="1"/>
</dbReference>
<protein>
    <submittedName>
        <fullName evidence="4">Polyglycylase TTLL10-like isoform X5</fullName>
    </submittedName>
</protein>
<dbReference type="GO" id="GO:0046872">
    <property type="term" value="F:metal ion binding"/>
    <property type="evidence" value="ECO:0007669"/>
    <property type="project" value="InterPro"/>
</dbReference>
<gene>
    <name evidence="4" type="ORF">BpHYR1_013723</name>
</gene>
<organism evidence="4 5">
    <name type="scientific">Brachionus plicatilis</name>
    <name type="common">Marine rotifer</name>
    <name type="synonym">Brachionus muelleri</name>
    <dbReference type="NCBI Taxonomy" id="10195"/>
    <lineage>
        <taxon>Eukaryota</taxon>
        <taxon>Metazoa</taxon>
        <taxon>Spiralia</taxon>
        <taxon>Gnathifera</taxon>
        <taxon>Rotifera</taxon>
        <taxon>Eurotatoria</taxon>
        <taxon>Monogononta</taxon>
        <taxon>Pseudotrocha</taxon>
        <taxon>Ploima</taxon>
        <taxon>Brachionidae</taxon>
        <taxon>Brachionus</taxon>
    </lineage>
</organism>
<dbReference type="InterPro" id="IPR027752">
    <property type="entry name" value="TTLL10"/>
</dbReference>
<dbReference type="Proteomes" id="UP000276133">
    <property type="component" value="Unassembled WGS sequence"/>
</dbReference>
<accession>A0A3M7PA57</accession>
<evidence type="ECO:0000313" key="4">
    <source>
        <dbReference type="EMBL" id="RMZ95975.1"/>
    </source>
</evidence>
<dbReference type="Gene3D" id="3.30.470.20">
    <property type="entry name" value="ATP-grasp fold, B domain"/>
    <property type="match status" value="1"/>
</dbReference>
<dbReference type="AlphaFoldDB" id="A0A3M7PA57"/>
<dbReference type="STRING" id="10195.A0A3M7PA57"/>
<dbReference type="InterPro" id="IPR004344">
    <property type="entry name" value="TTL/TTLL_fam"/>
</dbReference>
<feature type="region of interest" description="Disordered" evidence="2">
    <location>
        <begin position="709"/>
        <end position="737"/>
    </location>
</feature>
<dbReference type="OrthoDB" id="202825at2759"/>
<dbReference type="GO" id="GO:0005524">
    <property type="term" value="F:ATP binding"/>
    <property type="evidence" value="ECO:0007669"/>
    <property type="project" value="UniProtKB-UniRule"/>
</dbReference>
<dbReference type="InterPro" id="IPR011761">
    <property type="entry name" value="ATP-grasp"/>
</dbReference>
<reference evidence="4 5" key="1">
    <citation type="journal article" date="2018" name="Sci. Rep.">
        <title>Genomic signatures of local adaptation to the degree of environmental predictability in rotifers.</title>
        <authorList>
            <person name="Franch-Gras L."/>
            <person name="Hahn C."/>
            <person name="Garcia-Roger E.M."/>
            <person name="Carmona M.J."/>
            <person name="Serra M."/>
            <person name="Gomez A."/>
        </authorList>
    </citation>
    <scope>NUCLEOTIDE SEQUENCE [LARGE SCALE GENOMIC DNA]</scope>
    <source>
        <strain evidence="4">HYR1</strain>
    </source>
</reference>
<evidence type="ECO:0000256" key="2">
    <source>
        <dbReference type="SAM" id="MobiDB-lite"/>
    </source>
</evidence>